<comment type="caution">
    <text evidence="1">The sequence shown here is derived from an EMBL/GenBank/DDBJ whole genome shotgun (WGS) entry which is preliminary data.</text>
</comment>
<proteinExistence type="predicted"/>
<organism evidence="1 2">
    <name type="scientific">Zarea fungicola</name>
    <dbReference type="NCBI Taxonomy" id="93591"/>
    <lineage>
        <taxon>Eukaryota</taxon>
        <taxon>Fungi</taxon>
        <taxon>Dikarya</taxon>
        <taxon>Ascomycota</taxon>
        <taxon>Pezizomycotina</taxon>
        <taxon>Sordariomycetes</taxon>
        <taxon>Hypocreomycetidae</taxon>
        <taxon>Hypocreales</taxon>
        <taxon>Cordycipitaceae</taxon>
        <taxon>Zarea</taxon>
    </lineage>
</organism>
<name>A0ACC1NX03_9HYPO</name>
<keyword evidence="2" id="KW-1185">Reference proteome</keyword>
<dbReference type="Proteomes" id="UP001143910">
    <property type="component" value="Unassembled WGS sequence"/>
</dbReference>
<reference evidence="1" key="1">
    <citation type="submission" date="2022-08" db="EMBL/GenBank/DDBJ databases">
        <title>Genome Sequence of Lecanicillium fungicola.</title>
        <authorList>
            <person name="Buettner E."/>
        </authorList>
    </citation>
    <scope>NUCLEOTIDE SEQUENCE</scope>
    <source>
        <strain evidence="1">Babe33</strain>
    </source>
</reference>
<protein>
    <submittedName>
        <fullName evidence="1">Uncharacterized protein</fullName>
    </submittedName>
</protein>
<evidence type="ECO:0000313" key="1">
    <source>
        <dbReference type="EMBL" id="KAJ2983106.1"/>
    </source>
</evidence>
<gene>
    <name evidence="1" type="ORF">NQ176_g926</name>
</gene>
<accession>A0ACC1NX03</accession>
<sequence length="491" mass="53196">MHLSRETEPSRHSLREFPGDHSDKQNHGQLCKAEKNLPDTSESVLNNEDDCDDNDSSTHEKEGKQRSPVKILLSFFTPASITTKPGLPPDGGKLAWTQVIAGHMIIFNTWGYINSFGMLQTYYVSMLGRSPSEISWIGSFQIFLVFFIGVLAGRVSDAGYFRQIVALGVVLQLVGIFTSSVATQYWQIFIAQGLCMGLGNGCLFCPTLAVVSTYFTSRRALAIGIMSSGTGTGGLVFPTIARQLLPAIGFGWTMRTMAFIQLVTLGMSLVVLKPRVQPRVSGSFFEFSAFKELEYSLYVCGSFCCFLGIYFAYYYITSFGRDIIGLRYVDGLNLLLVLNGVGITGRIAPNFAADRFGPITVLIPVTAASAIVMLLWMAVGNAAGLYVWVVFYGTFAGGIQGLLPAGLSSLTTDLQKAGVRLGTMFTVVSFAALTGPPIAGKLISAAGGRYFGANLFAGIALLMGSLFFAAAKWAKFRKSKGKGISFWRTRV</sequence>
<dbReference type="EMBL" id="JANJQO010000043">
    <property type="protein sequence ID" value="KAJ2983106.1"/>
    <property type="molecule type" value="Genomic_DNA"/>
</dbReference>
<evidence type="ECO:0000313" key="2">
    <source>
        <dbReference type="Proteomes" id="UP001143910"/>
    </source>
</evidence>